<dbReference type="GeneID" id="20316855"/>
<sequence length="89" mass="9969">MIHQPNSLCELETRGQGEADSLRKWLEKNQTYRRLSAHAKYQQKRAPQTGSTPTSGRLMSATSQIGSEVTSLLTLLFTLSLATPRRKPL</sequence>
<organism evidence="2 3">
    <name type="scientific">Opisthorchis viverrini</name>
    <name type="common">Southeast Asian liver fluke</name>
    <dbReference type="NCBI Taxonomy" id="6198"/>
    <lineage>
        <taxon>Eukaryota</taxon>
        <taxon>Metazoa</taxon>
        <taxon>Spiralia</taxon>
        <taxon>Lophotrochozoa</taxon>
        <taxon>Platyhelminthes</taxon>
        <taxon>Trematoda</taxon>
        <taxon>Digenea</taxon>
        <taxon>Opisthorchiida</taxon>
        <taxon>Opisthorchiata</taxon>
        <taxon>Opisthorchiidae</taxon>
        <taxon>Opisthorchis</taxon>
    </lineage>
</organism>
<gene>
    <name evidence="2" type="ORF">T265_02667</name>
</gene>
<evidence type="ECO:0000313" key="3">
    <source>
        <dbReference type="Proteomes" id="UP000054324"/>
    </source>
</evidence>
<dbReference type="AlphaFoldDB" id="A0A074ZU33"/>
<dbReference type="KEGG" id="ovi:T265_02667"/>
<dbReference type="EMBL" id="KL596652">
    <property type="protein sequence ID" value="KER30988.1"/>
    <property type="molecule type" value="Genomic_DNA"/>
</dbReference>
<accession>A0A074ZU33</accession>
<protein>
    <submittedName>
        <fullName evidence="2">Uncharacterized protein</fullName>
    </submittedName>
</protein>
<feature type="region of interest" description="Disordered" evidence="1">
    <location>
        <begin position="36"/>
        <end position="62"/>
    </location>
</feature>
<proteinExistence type="predicted"/>
<feature type="compositionally biased region" description="Polar residues" evidence="1">
    <location>
        <begin position="45"/>
        <end position="62"/>
    </location>
</feature>
<evidence type="ECO:0000313" key="2">
    <source>
        <dbReference type="EMBL" id="KER30988.1"/>
    </source>
</evidence>
<reference evidence="2 3" key="1">
    <citation type="submission" date="2013-11" db="EMBL/GenBank/DDBJ databases">
        <title>Opisthorchis viverrini - life in the bile duct.</title>
        <authorList>
            <person name="Young N.D."/>
            <person name="Nagarajan N."/>
            <person name="Lin S.J."/>
            <person name="Korhonen P.K."/>
            <person name="Jex A.R."/>
            <person name="Hall R.S."/>
            <person name="Safavi-Hemami H."/>
            <person name="Kaewkong W."/>
            <person name="Bertrand D."/>
            <person name="Gao S."/>
            <person name="Seet Q."/>
            <person name="Wongkham S."/>
            <person name="Teh B.T."/>
            <person name="Wongkham C."/>
            <person name="Intapan P.M."/>
            <person name="Maleewong W."/>
            <person name="Yang X."/>
            <person name="Hu M."/>
            <person name="Wang Z."/>
            <person name="Hofmann A."/>
            <person name="Sternberg P.W."/>
            <person name="Tan P."/>
            <person name="Wang J."/>
            <person name="Gasser R.B."/>
        </authorList>
    </citation>
    <scope>NUCLEOTIDE SEQUENCE [LARGE SCALE GENOMIC DNA]</scope>
</reference>
<dbReference type="RefSeq" id="XP_009165233.1">
    <property type="nucleotide sequence ID" value="XM_009166969.1"/>
</dbReference>
<keyword evidence="3" id="KW-1185">Reference proteome</keyword>
<evidence type="ECO:0000256" key="1">
    <source>
        <dbReference type="SAM" id="MobiDB-lite"/>
    </source>
</evidence>
<dbReference type="CTD" id="20316855"/>
<dbReference type="Proteomes" id="UP000054324">
    <property type="component" value="Unassembled WGS sequence"/>
</dbReference>
<name>A0A074ZU33_OPIVI</name>